<dbReference type="STRING" id="6186.A0A183JGK4"/>
<feature type="compositionally biased region" description="Polar residues" evidence="1">
    <location>
        <begin position="164"/>
        <end position="181"/>
    </location>
</feature>
<reference evidence="2 3" key="2">
    <citation type="submission" date="2018-11" db="EMBL/GenBank/DDBJ databases">
        <authorList>
            <consortium name="Pathogen Informatics"/>
        </authorList>
    </citation>
    <scope>NUCLEOTIDE SEQUENCE [LARGE SCALE GENOMIC DNA]</scope>
    <source>
        <strain evidence="2">Dakar</strain>
        <strain evidence="3">Dakar, Senegal</strain>
    </source>
</reference>
<gene>
    <name evidence="2" type="ORF">SCUD_LOCUS1826</name>
</gene>
<protein>
    <submittedName>
        <fullName evidence="4">Anaphase-promoting complex subunit 13</fullName>
    </submittedName>
</protein>
<feature type="region of interest" description="Disordered" evidence="1">
    <location>
        <begin position="54"/>
        <end position="93"/>
    </location>
</feature>
<evidence type="ECO:0000313" key="2">
    <source>
        <dbReference type="EMBL" id="VDO70251.1"/>
    </source>
</evidence>
<sequence length="226" mass="25749">MSSGLTGSQTYGANGLQYPEGTNGNLGHLLKNFIKPNQPEMNRQFEFILQRLNSSEQPPLVDSDDDIDDDDDEEDASVLEGDLDRQDLPPPDQNDLLMLTGSQTIHYDPHIWVGEGLLKHDYAIETVVKNDANHCIDWCKSSWNRDNDVRLSNNSFRNDLPLQRPTTPSQRSARNSISENHPSIGNRNQLYVPFYKYIYMCIYKSGVVRIFLKIKVGYDATIIMIL</sequence>
<evidence type="ECO:0000313" key="4">
    <source>
        <dbReference type="WBParaSite" id="SCUD_0000182501-mRNA-1"/>
    </source>
</evidence>
<organism evidence="4">
    <name type="scientific">Schistosoma curassoni</name>
    <dbReference type="NCBI Taxonomy" id="6186"/>
    <lineage>
        <taxon>Eukaryota</taxon>
        <taxon>Metazoa</taxon>
        <taxon>Spiralia</taxon>
        <taxon>Lophotrochozoa</taxon>
        <taxon>Platyhelminthes</taxon>
        <taxon>Trematoda</taxon>
        <taxon>Digenea</taxon>
        <taxon>Strigeidida</taxon>
        <taxon>Schistosomatoidea</taxon>
        <taxon>Schistosomatidae</taxon>
        <taxon>Schistosoma</taxon>
    </lineage>
</organism>
<dbReference type="Proteomes" id="UP000279833">
    <property type="component" value="Unassembled WGS sequence"/>
</dbReference>
<name>A0A183JGK4_9TREM</name>
<evidence type="ECO:0000313" key="3">
    <source>
        <dbReference type="Proteomes" id="UP000279833"/>
    </source>
</evidence>
<accession>A0A183JGK4</accession>
<feature type="region of interest" description="Disordered" evidence="1">
    <location>
        <begin position="154"/>
        <end position="181"/>
    </location>
</feature>
<evidence type="ECO:0000256" key="1">
    <source>
        <dbReference type="SAM" id="MobiDB-lite"/>
    </source>
</evidence>
<proteinExistence type="predicted"/>
<dbReference type="WBParaSite" id="SCUD_0000182501-mRNA-1">
    <property type="protein sequence ID" value="SCUD_0000182501-mRNA-1"/>
    <property type="gene ID" value="SCUD_0000182501"/>
</dbReference>
<dbReference type="EMBL" id="UZAK01001579">
    <property type="protein sequence ID" value="VDO70251.1"/>
    <property type="molecule type" value="Genomic_DNA"/>
</dbReference>
<feature type="compositionally biased region" description="Acidic residues" evidence="1">
    <location>
        <begin position="62"/>
        <end position="77"/>
    </location>
</feature>
<reference evidence="4" key="1">
    <citation type="submission" date="2016-06" db="UniProtKB">
        <authorList>
            <consortium name="WormBaseParasite"/>
        </authorList>
    </citation>
    <scope>IDENTIFICATION</scope>
</reference>
<dbReference type="AlphaFoldDB" id="A0A183JGK4"/>
<keyword evidence="3" id="KW-1185">Reference proteome</keyword>